<dbReference type="PANTHER" id="PTHR37832">
    <property type="entry name" value="BLL2683 PROTEIN"/>
    <property type="match status" value="1"/>
</dbReference>
<evidence type="ECO:0000259" key="2">
    <source>
        <dbReference type="PROSITE" id="PS51502"/>
    </source>
</evidence>
<dbReference type="InterPro" id="IPR013097">
    <property type="entry name" value="Dabb"/>
</dbReference>
<dbReference type="AlphaFoldDB" id="R6TCD8"/>
<protein>
    <submittedName>
        <fullName evidence="4">Dabb family protein</fullName>
    </submittedName>
    <submittedName>
        <fullName evidence="3">Stress responsive A/B Barrel Domain</fullName>
    </submittedName>
</protein>
<name>R6TCD8_9BACT</name>
<dbReference type="Proteomes" id="UP001139365">
    <property type="component" value="Unassembled WGS sequence"/>
</dbReference>
<comment type="caution">
    <text evidence="3">The sequence shown here is derived from an EMBL/GenBank/DDBJ whole genome shotgun (WGS) entry which is preliminary data.</text>
</comment>
<evidence type="ECO:0000256" key="1">
    <source>
        <dbReference type="SAM" id="Coils"/>
    </source>
</evidence>
<evidence type="ECO:0000313" key="3">
    <source>
        <dbReference type="EMBL" id="CDC71073.1"/>
    </source>
</evidence>
<proteinExistence type="predicted"/>
<dbReference type="SUPFAM" id="SSF54909">
    <property type="entry name" value="Dimeric alpha+beta barrel"/>
    <property type="match status" value="1"/>
</dbReference>
<gene>
    <name evidence="3" type="ORF">BN580_00807</name>
    <name evidence="4" type="ORF">MR241_06830</name>
</gene>
<reference evidence="3" key="1">
    <citation type="submission" date="2012-11" db="EMBL/GenBank/DDBJ databases">
        <title>Dependencies among metagenomic species, viruses, plasmids and units of genetic variation.</title>
        <authorList>
            <person name="Nielsen H.B."/>
            <person name="Almeida M."/>
            <person name="Juncker A.S."/>
            <person name="Rasmussen S."/>
            <person name="Li J."/>
            <person name="Sunagawa S."/>
            <person name="Plichta D."/>
            <person name="Gautier L."/>
            <person name="Le Chatelier E."/>
            <person name="Peletier E."/>
            <person name="Bonde I."/>
            <person name="Nielsen T."/>
            <person name="Manichanh C."/>
            <person name="Arumugam M."/>
            <person name="Batto J."/>
            <person name="Santos M.B.Q.D."/>
            <person name="Blom N."/>
            <person name="Borruel N."/>
            <person name="Burgdorf K.S."/>
            <person name="Boumezbeur F."/>
            <person name="Casellas F."/>
            <person name="Dore J."/>
            <person name="Guarner F."/>
            <person name="Hansen T."/>
            <person name="Hildebrand F."/>
            <person name="Kaas R.S."/>
            <person name="Kennedy S."/>
            <person name="Kristiansen K."/>
            <person name="Kultima J.R."/>
            <person name="Leonard P."/>
            <person name="Levenez F."/>
            <person name="Lund O."/>
            <person name="Moumen B."/>
            <person name="Le Paslier D."/>
            <person name="Pons N."/>
            <person name="Pedersen O."/>
            <person name="Prifti E."/>
            <person name="Qin J."/>
            <person name="Raes J."/>
            <person name="Tap J."/>
            <person name="Tims S."/>
            <person name="Ussery D.W."/>
            <person name="Yamada T."/>
            <person name="MetaHit consortium"/>
            <person name="Renault P."/>
            <person name="Sicheritz-Ponten T."/>
            <person name="Bork P."/>
            <person name="Wang J."/>
            <person name="Brunak S."/>
            <person name="Ehrlich S.D."/>
        </authorList>
    </citation>
    <scope>NUCLEOTIDE SEQUENCE [LARGE SCALE GENOMIC DNA]</scope>
</reference>
<reference evidence="4 6" key="2">
    <citation type="submission" date="2022-03" db="EMBL/GenBank/DDBJ databases">
        <title>Metagenome-assembled genomes from swine fecal metagenomes.</title>
        <authorList>
            <person name="Holman D.B."/>
            <person name="Kommadath A."/>
        </authorList>
    </citation>
    <scope>NUCLEOTIDE SEQUENCE [LARGE SCALE GENOMIC DNA]</scope>
    <source>
        <strain evidence="4">SUG147</strain>
    </source>
</reference>
<evidence type="ECO:0000313" key="5">
    <source>
        <dbReference type="Proteomes" id="UP000017938"/>
    </source>
</evidence>
<dbReference type="InterPro" id="IPR011008">
    <property type="entry name" value="Dimeric_a/b-barrel"/>
</dbReference>
<dbReference type="SMART" id="SM00886">
    <property type="entry name" value="Dabb"/>
    <property type="match status" value="1"/>
</dbReference>
<accession>R6TCD8</accession>
<sequence>MVKHIILWKLKEGYSAEEVKGIKENAKRELEGLVGKIDGLEKLTLEISGLPSSTADMMLNSEFVSAEALAGYSKNPIHCAVADTFVRPYTALRLCLDFEA</sequence>
<evidence type="ECO:0000313" key="6">
    <source>
        <dbReference type="Proteomes" id="UP001139365"/>
    </source>
</evidence>
<keyword evidence="1" id="KW-0175">Coiled coil</keyword>
<dbReference type="Proteomes" id="UP000017938">
    <property type="component" value="Unassembled WGS sequence"/>
</dbReference>
<evidence type="ECO:0000313" key="4">
    <source>
        <dbReference type="EMBL" id="MCI5755991.1"/>
    </source>
</evidence>
<dbReference type="PROSITE" id="PS51502">
    <property type="entry name" value="S_R_A_B_BARREL"/>
    <property type="match status" value="1"/>
</dbReference>
<feature type="domain" description="Stress-response A/B barrel" evidence="2">
    <location>
        <begin position="2"/>
        <end position="98"/>
    </location>
</feature>
<dbReference type="Gene3D" id="3.30.70.100">
    <property type="match status" value="1"/>
</dbReference>
<dbReference type="EMBL" id="CBFW010000061">
    <property type="protein sequence ID" value="CDC71073.1"/>
    <property type="molecule type" value="Genomic_DNA"/>
</dbReference>
<organism evidence="3 5">
    <name type="scientific">Candidatus Colimorpha enterica</name>
    <dbReference type="NCBI Taxonomy" id="3083063"/>
    <lineage>
        <taxon>Bacteria</taxon>
        <taxon>Pseudomonadati</taxon>
        <taxon>Bacteroidota</taxon>
        <taxon>Bacteroidia</taxon>
        <taxon>Bacteroidales</taxon>
        <taxon>Candidatus Colimorpha</taxon>
    </lineage>
</organism>
<dbReference type="EMBL" id="JALEMU010000110">
    <property type="protein sequence ID" value="MCI5755991.1"/>
    <property type="molecule type" value="Genomic_DNA"/>
</dbReference>
<dbReference type="STRING" id="1263015.BN580_00807"/>
<feature type="coiled-coil region" evidence="1">
    <location>
        <begin position="16"/>
        <end position="43"/>
    </location>
</feature>
<dbReference type="Pfam" id="PF07876">
    <property type="entry name" value="Dabb"/>
    <property type="match status" value="1"/>
</dbReference>
<dbReference type="PANTHER" id="PTHR37832:SF1">
    <property type="entry name" value="STRESS-RESPONSE A_B BARREL DOMAIN-CONTAINING PROTEIN"/>
    <property type="match status" value="1"/>
</dbReference>